<dbReference type="EC" id="3.1.3.15" evidence="4 11"/>
<dbReference type="Proteomes" id="UP001217500">
    <property type="component" value="Chromosome"/>
</dbReference>
<dbReference type="KEGG" id="gso:PH603_04740"/>
<evidence type="ECO:0000256" key="6">
    <source>
        <dbReference type="ARBA" id="ARBA00022723"/>
    </source>
</evidence>
<keyword evidence="6 12" id="KW-0479">Metal-binding</keyword>
<feature type="binding site" evidence="12">
    <location>
        <position position="93"/>
    </location>
    <ligand>
        <name>Mg(2+)</name>
        <dbReference type="ChEBI" id="CHEBI:18420"/>
        <label>2</label>
    </ligand>
</feature>
<proteinExistence type="inferred from homology"/>
<feature type="binding site" evidence="12">
    <location>
        <position position="216"/>
    </location>
    <ligand>
        <name>Mg(2+)</name>
        <dbReference type="ChEBI" id="CHEBI:18420"/>
        <label>1</label>
        <note>catalytic</note>
    </ligand>
</feature>
<evidence type="ECO:0000256" key="7">
    <source>
        <dbReference type="ARBA" id="ARBA00022801"/>
    </source>
</evidence>
<evidence type="ECO:0000256" key="12">
    <source>
        <dbReference type="PIRSR" id="PIRSR600760-2"/>
    </source>
</evidence>
<dbReference type="PANTHER" id="PTHR43200">
    <property type="entry name" value="PHOSPHATASE"/>
    <property type="match status" value="1"/>
</dbReference>
<evidence type="ECO:0000256" key="8">
    <source>
        <dbReference type="ARBA" id="ARBA00022842"/>
    </source>
</evidence>
<keyword evidence="5" id="KW-0028">Amino-acid biosynthesis</keyword>
<dbReference type="Gene3D" id="3.30.540.10">
    <property type="entry name" value="Fructose-1,6-Bisphosphatase, subunit A, domain 1"/>
    <property type="match status" value="1"/>
</dbReference>
<dbReference type="NCBIfam" id="TIGR02067">
    <property type="entry name" value="his_9_HisN"/>
    <property type="match status" value="1"/>
</dbReference>
<dbReference type="Gene3D" id="3.40.190.80">
    <property type="match status" value="1"/>
</dbReference>
<feature type="binding site" evidence="12">
    <location>
        <position position="96"/>
    </location>
    <ligand>
        <name>Mg(2+)</name>
        <dbReference type="ChEBI" id="CHEBI:18420"/>
        <label>1</label>
        <note>catalytic</note>
    </ligand>
</feature>
<keyword evidence="9" id="KW-0368">Histidine biosynthesis</keyword>
<reference evidence="13" key="1">
    <citation type="submission" date="2023-01" db="EMBL/GenBank/DDBJ databases">
        <title>The genome sequence of Kordiimonadaceae bacterium 6D33.</title>
        <authorList>
            <person name="Liu Y."/>
        </authorList>
    </citation>
    <scope>NUCLEOTIDE SEQUENCE</scope>
    <source>
        <strain evidence="13">6D33</strain>
    </source>
</reference>
<dbReference type="RefSeq" id="WP_289504824.1">
    <property type="nucleotide sequence ID" value="NZ_CP116805.1"/>
</dbReference>
<keyword evidence="7 13" id="KW-0378">Hydrolase</keyword>
<evidence type="ECO:0000256" key="5">
    <source>
        <dbReference type="ARBA" id="ARBA00022605"/>
    </source>
</evidence>
<dbReference type="InterPro" id="IPR020583">
    <property type="entry name" value="Inositol_monoP_metal-BS"/>
</dbReference>
<dbReference type="FunFam" id="3.30.540.10:FF:000030">
    <property type="entry name" value="Inositol monophosphatase"/>
    <property type="match status" value="1"/>
</dbReference>
<dbReference type="Pfam" id="PF00459">
    <property type="entry name" value="Inositol_P"/>
    <property type="match status" value="1"/>
</dbReference>
<dbReference type="SUPFAM" id="SSF56655">
    <property type="entry name" value="Carbohydrate phosphatase"/>
    <property type="match status" value="1"/>
</dbReference>
<evidence type="ECO:0000256" key="4">
    <source>
        <dbReference type="ARBA" id="ARBA00013085"/>
    </source>
</evidence>
<comment type="similarity">
    <text evidence="3">Belongs to the inositol monophosphatase superfamily.</text>
</comment>
<dbReference type="InterPro" id="IPR000760">
    <property type="entry name" value="Inositol_monophosphatase-like"/>
</dbReference>
<comment type="pathway">
    <text evidence="2">Amino-acid biosynthesis; L-histidine biosynthesis; L-histidine from 5-phospho-alpha-D-ribose 1-diphosphate: step 8/9.</text>
</comment>
<dbReference type="GO" id="GO:0004401">
    <property type="term" value="F:histidinol-phosphatase activity"/>
    <property type="evidence" value="ECO:0007669"/>
    <property type="project" value="UniProtKB-UniRule"/>
</dbReference>
<evidence type="ECO:0000256" key="2">
    <source>
        <dbReference type="ARBA" id="ARBA00004970"/>
    </source>
</evidence>
<evidence type="ECO:0000256" key="3">
    <source>
        <dbReference type="ARBA" id="ARBA00009759"/>
    </source>
</evidence>
<dbReference type="GO" id="GO:0000105">
    <property type="term" value="P:L-histidine biosynthetic process"/>
    <property type="evidence" value="ECO:0007669"/>
    <property type="project" value="UniProtKB-UniRule"/>
</dbReference>
<dbReference type="GO" id="GO:0046872">
    <property type="term" value="F:metal ion binding"/>
    <property type="evidence" value="ECO:0007669"/>
    <property type="project" value="UniProtKB-KW"/>
</dbReference>
<comment type="cofactor">
    <cofactor evidence="1 12">
        <name>Mg(2+)</name>
        <dbReference type="ChEBI" id="CHEBI:18420"/>
    </cofactor>
</comment>
<dbReference type="InterPro" id="IPR051090">
    <property type="entry name" value="Inositol_monoP_superfamily"/>
</dbReference>
<comment type="catalytic activity">
    <reaction evidence="10">
        <text>L-histidinol phosphate + H2O = L-histidinol + phosphate</text>
        <dbReference type="Rhea" id="RHEA:14465"/>
        <dbReference type="ChEBI" id="CHEBI:15377"/>
        <dbReference type="ChEBI" id="CHEBI:43474"/>
        <dbReference type="ChEBI" id="CHEBI:57699"/>
        <dbReference type="ChEBI" id="CHEBI:57980"/>
        <dbReference type="EC" id="3.1.3.15"/>
    </reaction>
</comment>
<dbReference type="EMBL" id="CP116805">
    <property type="protein sequence ID" value="WCL55066.1"/>
    <property type="molecule type" value="Genomic_DNA"/>
</dbReference>
<keyword evidence="14" id="KW-1185">Reference proteome</keyword>
<evidence type="ECO:0000256" key="10">
    <source>
        <dbReference type="ARBA" id="ARBA00049158"/>
    </source>
</evidence>
<dbReference type="CDD" id="cd01641">
    <property type="entry name" value="Bacterial_IMPase_like_1"/>
    <property type="match status" value="1"/>
</dbReference>
<evidence type="ECO:0000313" key="14">
    <source>
        <dbReference type="Proteomes" id="UP001217500"/>
    </source>
</evidence>
<dbReference type="PRINTS" id="PR00377">
    <property type="entry name" value="IMPHPHTASES"/>
</dbReference>
<dbReference type="PANTHER" id="PTHR43200:SF6">
    <property type="entry name" value="3'(2'),5'-BISPHOSPHATE NUCLEOTIDASE"/>
    <property type="match status" value="1"/>
</dbReference>
<evidence type="ECO:0000256" key="1">
    <source>
        <dbReference type="ARBA" id="ARBA00001946"/>
    </source>
</evidence>
<keyword evidence="8 12" id="KW-0460">Magnesium</keyword>
<dbReference type="InterPro" id="IPR011809">
    <property type="entry name" value="His_9_proposed"/>
</dbReference>
<name>A0AAF0BMV8_9PROT</name>
<gene>
    <name evidence="13" type="primary">hisN</name>
    <name evidence="13" type="ORF">PH603_04740</name>
</gene>
<sequence>MTASPSAQLIQELAAFAGETADAAAKVTMDWFRRPVDIVNKEDGARFDPVTIADQNAEEAIRALIEARYPDHGIIGEEHGVKEARSPFTWVLDPVDGTRAFISGLPTWGTLIGLLYEGEPLIGVIDQPYLKERYLGTPGASFLNGKPIRTRPCANVKEATLSTTDAALFKGKDREAYDRLLAECRLVRYGLDCYAYAILSLGYMDIVAEAGLKIYDMAALIPVIRGAGGHASDWEGGNDWAGGRLLALGNPDLLAPVSGLLAR</sequence>
<evidence type="ECO:0000256" key="9">
    <source>
        <dbReference type="ARBA" id="ARBA00023102"/>
    </source>
</evidence>
<organism evidence="13 14">
    <name type="scientific">Gimibacter soli</name>
    <dbReference type="NCBI Taxonomy" id="3024400"/>
    <lineage>
        <taxon>Bacteria</taxon>
        <taxon>Pseudomonadati</taxon>
        <taxon>Pseudomonadota</taxon>
        <taxon>Alphaproteobacteria</taxon>
        <taxon>Kordiimonadales</taxon>
        <taxon>Temperatibacteraceae</taxon>
        <taxon>Gimibacter</taxon>
    </lineage>
</organism>
<dbReference type="AlphaFoldDB" id="A0AAF0BMV8"/>
<evidence type="ECO:0000256" key="11">
    <source>
        <dbReference type="NCBIfam" id="TIGR02067"/>
    </source>
</evidence>
<dbReference type="PROSITE" id="PS00629">
    <property type="entry name" value="IMP_1"/>
    <property type="match status" value="1"/>
</dbReference>
<protein>
    <recommendedName>
        <fullName evidence="4 11">Histidinol-phosphatase</fullName>
        <ecNumber evidence="4 11">3.1.3.15</ecNumber>
    </recommendedName>
</protein>
<feature type="binding site" evidence="12">
    <location>
        <position position="77"/>
    </location>
    <ligand>
        <name>Mg(2+)</name>
        <dbReference type="ChEBI" id="CHEBI:18420"/>
        <label>1</label>
        <note>catalytic</note>
    </ligand>
</feature>
<evidence type="ECO:0000313" key="13">
    <source>
        <dbReference type="EMBL" id="WCL55066.1"/>
    </source>
</evidence>
<accession>A0AAF0BMV8</accession>